<keyword evidence="3" id="KW-1185">Reference proteome</keyword>
<evidence type="ECO:0000256" key="1">
    <source>
        <dbReference type="SAM" id="Phobius"/>
    </source>
</evidence>
<organism evidence="2 3">
    <name type="scientific">Nocardia testacea</name>
    <dbReference type="NCBI Taxonomy" id="248551"/>
    <lineage>
        <taxon>Bacteria</taxon>
        <taxon>Bacillati</taxon>
        <taxon>Actinomycetota</taxon>
        <taxon>Actinomycetes</taxon>
        <taxon>Mycobacteriales</taxon>
        <taxon>Nocardiaceae</taxon>
        <taxon>Nocardia</taxon>
    </lineage>
</organism>
<dbReference type="InterPro" id="IPR035197">
    <property type="entry name" value="DUF5313"/>
</dbReference>
<keyword evidence="1" id="KW-0812">Transmembrane</keyword>
<keyword evidence="1" id="KW-0472">Membrane</keyword>
<accession>A0ABW7W8F4</accession>
<protein>
    <submittedName>
        <fullName evidence="2">DUF5313 family protein</fullName>
    </submittedName>
</protein>
<proteinExistence type="predicted"/>
<feature type="transmembrane region" description="Helical" evidence="1">
    <location>
        <begin position="65"/>
        <end position="86"/>
    </location>
</feature>
<evidence type="ECO:0000313" key="3">
    <source>
        <dbReference type="Proteomes" id="UP001611494"/>
    </source>
</evidence>
<comment type="caution">
    <text evidence="2">The sequence shown here is derived from an EMBL/GenBank/DDBJ whole genome shotgun (WGS) entry which is preliminary data.</text>
</comment>
<feature type="transmembrane region" description="Helical" evidence="1">
    <location>
        <begin position="39"/>
        <end position="59"/>
    </location>
</feature>
<gene>
    <name evidence="2" type="ORF">ACH49Z_27565</name>
</gene>
<dbReference type="Proteomes" id="UP001611494">
    <property type="component" value="Unassembled WGS sequence"/>
</dbReference>
<dbReference type="Pfam" id="PF17240">
    <property type="entry name" value="DUF5313"/>
    <property type="match status" value="1"/>
</dbReference>
<name>A0ABW7W8F4_9NOCA</name>
<evidence type="ECO:0000313" key="2">
    <source>
        <dbReference type="EMBL" id="MFI2233612.1"/>
    </source>
</evidence>
<dbReference type="RefSeq" id="WP_051164216.1">
    <property type="nucleotide sequence ID" value="NZ_JBFAAV010000042.1"/>
</dbReference>
<dbReference type="EMBL" id="JBIRYL010000015">
    <property type="protein sequence ID" value="MFI2233612.1"/>
    <property type="molecule type" value="Genomic_DNA"/>
</dbReference>
<reference evidence="2 3" key="1">
    <citation type="submission" date="2024-10" db="EMBL/GenBank/DDBJ databases">
        <title>The Natural Products Discovery Center: Release of the First 8490 Sequenced Strains for Exploring Actinobacteria Biosynthetic Diversity.</title>
        <authorList>
            <person name="Kalkreuter E."/>
            <person name="Kautsar S.A."/>
            <person name="Yang D."/>
            <person name="Bader C.D."/>
            <person name="Teijaro C.N."/>
            <person name="Fluegel L."/>
            <person name="Davis C.M."/>
            <person name="Simpson J.R."/>
            <person name="Lauterbach L."/>
            <person name="Steele A.D."/>
            <person name="Gui C."/>
            <person name="Meng S."/>
            <person name="Li G."/>
            <person name="Viehrig K."/>
            <person name="Ye F."/>
            <person name="Su P."/>
            <person name="Kiefer A.F."/>
            <person name="Nichols A."/>
            <person name="Cepeda A.J."/>
            <person name="Yan W."/>
            <person name="Fan B."/>
            <person name="Jiang Y."/>
            <person name="Adhikari A."/>
            <person name="Zheng C.-J."/>
            <person name="Schuster L."/>
            <person name="Cowan T.M."/>
            <person name="Smanski M.J."/>
            <person name="Chevrette M.G."/>
            <person name="De Carvalho L.P.S."/>
            <person name="Shen B."/>
        </authorList>
    </citation>
    <scope>NUCLEOTIDE SEQUENCE [LARGE SCALE GENOMIC DNA]</scope>
    <source>
        <strain evidence="2 3">NPDC019377</strain>
    </source>
</reference>
<keyword evidence="1" id="KW-1133">Transmembrane helix</keyword>
<sequence length="134" mass="15571">METPTLKQRIAYDLGRELPAEMHEWVVQDLVGHGAMQRYLIRFIGPIIPFFALILLFPGPMTLKLGLIVMMIVPLIIFTIALTYVWRRYRLVQHGLDPDLVDHEKCKDCDREIYNLRYRHQRHGTGMMEPGPGG</sequence>